<dbReference type="Proteomes" id="UP000281899">
    <property type="component" value="Unassembled WGS sequence"/>
</dbReference>
<dbReference type="GeneID" id="301711679"/>
<dbReference type="PANTHER" id="PTHR43581">
    <property type="entry name" value="ATP/GTP PHOSPHATASE"/>
    <property type="match status" value="1"/>
</dbReference>
<dbReference type="InterPro" id="IPR027417">
    <property type="entry name" value="P-loop_NTPase"/>
</dbReference>
<evidence type="ECO:0000313" key="4">
    <source>
        <dbReference type="Proteomes" id="UP000281899"/>
    </source>
</evidence>
<feature type="domain" description="ATPase AAA-type core" evidence="2">
    <location>
        <begin position="267"/>
        <end position="480"/>
    </location>
</feature>
<accession>A0ABX9XBY3</accession>
<protein>
    <recommendedName>
        <fullName evidence="2">ATPase AAA-type core domain-containing protein</fullName>
    </recommendedName>
</protein>
<sequence length="618" mass="72535">MEIHYIWIKNFYNLKRTGINLSSKFIFEFEKVNGDYLLKIYGNPDYIPTFIKEENIKNVNAIIGKNGTGKSSVLRYIKSHLPGGFNNIKNDVFVYSTTDSENSENFCVTYPASMKLSIENATDVVFELKEYSNFKFDSHLDNCTYIYYNYMLEYGQDHGNIEGLYDISTSAILKKERTRLLEDADTLEKNRFFLMKSSDLDFLHLQEVSQAVSFLTHTHIAEDKEDLPFNKPPFLSVTIDNSEKQILTDSKYGDVNDLFRKLEERKPDHSDTKDLFISNLLDAILTNFLITERKYSINNPYYHQLDVHPSESSDDYIERFFLSMENAEYWSERYETYVKIPRLDDLSHLVSRFINIVSNMIDNKEMYVTDEFVAQISMDKPAGDNFRSFQQLYARIKGLTPFLQFSWRSLSAGEQSYLSFMARFYSLIHDKVELKNNLCVLIDEGDMGYHPEWQRKFFKETIEFLSKQFKNYNIQLIFTSNTPFITSDLLKSNILFVEKSEKGITQFLSKVNSNENTFAANIHTLFSDSFYMNGVLIGEYAKDKIDNSIIKYLRNPELKIPNENVKKLIENIGEPILRKKLEEMWYEKFGLEEELEMLEKRILEVRGKIEDKKSNKDD</sequence>
<keyword evidence="1" id="KW-0175">Coiled coil</keyword>
<evidence type="ECO:0000259" key="2">
    <source>
        <dbReference type="Pfam" id="PF13304"/>
    </source>
</evidence>
<dbReference type="PANTHER" id="PTHR43581:SF4">
    <property type="entry name" value="ATP_GTP PHOSPHATASE"/>
    <property type="match status" value="1"/>
</dbReference>
<dbReference type="RefSeq" id="WP_123277918.1">
    <property type="nucleotide sequence ID" value="NZ_JARXOH010000001.1"/>
</dbReference>
<dbReference type="InterPro" id="IPR051396">
    <property type="entry name" value="Bact_Antivir_Def_Nuclease"/>
</dbReference>
<reference evidence="3 4" key="1">
    <citation type="submission" date="2018-11" db="EMBL/GenBank/DDBJ databases">
        <title>Proposal to divide the Flavobacteriaceae and reorganize its genera based on Amino Acid Identity values calculated from whole genome sequences.</title>
        <authorList>
            <person name="Nicholson A.C."/>
            <person name="Gulvik C.A."/>
            <person name="Whitney A.M."/>
            <person name="Humrighouse B.W."/>
            <person name="Bell M."/>
            <person name="Holmes B."/>
            <person name="Steigerwalt A."/>
            <person name="Villarma A."/>
            <person name="Sheth M."/>
            <person name="Batra D."/>
            <person name="Pryor J."/>
            <person name="Bernardet J.-F."/>
            <person name="Hugo C."/>
            <person name="Kampfer P."/>
            <person name="Newman J."/>
            <person name="Mcquiston J.R."/>
        </authorList>
    </citation>
    <scope>NUCLEOTIDE SEQUENCE [LARGE SCALE GENOMIC DNA]</scope>
    <source>
        <strain evidence="3 4">G0235</strain>
    </source>
</reference>
<organism evidence="3 4">
    <name type="scientific">Chryseobacterium cucumeris</name>
    <dbReference type="NCBI Taxonomy" id="1813611"/>
    <lineage>
        <taxon>Bacteria</taxon>
        <taxon>Pseudomonadati</taxon>
        <taxon>Bacteroidota</taxon>
        <taxon>Flavobacteriia</taxon>
        <taxon>Flavobacteriales</taxon>
        <taxon>Weeksellaceae</taxon>
        <taxon>Chryseobacterium group</taxon>
        <taxon>Chryseobacterium</taxon>
    </lineage>
</organism>
<proteinExistence type="predicted"/>
<dbReference type="Pfam" id="PF13304">
    <property type="entry name" value="AAA_21"/>
    <property type="match status" value="1"/>
</dbReference>
<dbReference type="InterPro" id="IPR003959">
    <property type="entry name" value="ATPase_AAA_core"/>
</dbReference>
<comment type="caution">
    <text evidence="3">The sequence shown here is derived from an EMBL/GenBank/DDBJ whole genome shotgun (WGS) entry which is preliminary data.</text>
</comment>
<gene>
    <name evidence="3" type="ORF">EGI15_03270</name>
</gene>
<evidence type="ECO:0000313" key="3">
    <source>
        <dbReference type="EMBL" id="ROH94892.1"/>
    </source>
</evidence>
<evidence type="ECO:0000256" key="1">
    <source>
        <dbReference type="SAM" id="Coils"/>
    </source>
</evidence>
<dbReference type="SUPFAM" id="SSF52540">
    <property type="entry name" value="P-loop containing nucleoside triphosphate hydrolases"/>
    <property type="match status" value="1"/>
</dbReference>
<name>A0ABX9XBY3_9FLAO</name>
<feature type="coiled-coil region" evidence="1">
    <location>
        <begin position="588"/>
        <end position="615"/>
    </location>
</feature>
<dbReference type="EMBL" id="RJTW01000003">
    <property type="protein sequence ID" value="ROH94892.1"/>
    <property type="molecule type" value="Genomic_DNA"/>
</dbReference>
<keyword evidence="4" id="KW-1185">Reference proteome</keyword>
<dbReference type="Gene3D" id="3.40.50.300">
    <property type="entry name" value="P-loop containing nucleotide triphosphate hydrolases"/>
    <property type="match status" value="2"/>
</dbReference>